<keyword evidence="8" id="KW-0282">Flagellum</keyword>
<evidence type="ECO:0000256" key="4">
    <source>
        <dbReference type="ARBA" id="ARBA00022795"/>
    </source>
</evidence>
<proteinExistence type="inferred from homology"/>
<feature type="domain" description="Anti-sigma-28 factor FlgM C-terminal" evidence="7">
    <location>
        <begin position="34"/>
        <end position="83"/>
    </location>
</feature>
<evidence type="ECO:0000256" key="3">
    <source>
        <dbReference type="ARBA" id="ARBA00022491"/>
    </source>
</evidence>
<evidence type="ECO:0000256" key="2">
    <source>
        <dbReference type="ARBA" id="ARBA00017823"/>
    </source>
</evidence>
<evidence type="ECO:0000256" key="6">
    <source>
        <dbReference type="ARBA" id="ARBA00023163"/>
    </source>
</evidence>
<keyword evidence="3" id="KW-0678">Repressor</keyword>
<dbReference type="KEGG" id="pmar:B0X71_14195"/>
<dbReference type="InterPro" id="IPR007412">
    <property type="entry name" value="FlgM"/>
</dbReference>
<dbReference type="OrthoDB" id="2991036at2"/>
<organism evidence="8 9">
    <name type="scientific">Planococcus lenghuensis</name>
    <dbReference type="NCBI Taxonomy" id="2213202"/>
    <lineage>
        <taxon>Bacteria</taxon>
        <taxon>Bacillati</taxon>
        <taxon>Bacillota</taxon>
        <taxon>Bacilli</taxon>
        <taxon>Bacillales</taxon>
        <taxon>Caryophanaceae</taxon>
        <taxon>Planococcus</taxon>
    </lineage>
</organism>
<dbReference type="InterPro" id="IPR031316">
    <property type="entry name" value="FlgM_C"/>
</dbReference>
<dbReference type="Gene3D" id="6.10.140.30">
    <property type="entry name" value="Anti-sigma-28 factor FlgM"/>
    <property type="match status" value="1"/>
</dbReference>
<evidence type="ECO:0000259" key="7">
    <source>
        <dbReference type="Pfam" id="PF04316"/>
    </source>
</evidence>
<name>A0A1Q2L2M7_9BACL</name>
<accession>A0A1Q2L2M7</accession>
<gene>
    <name evidence="8" type="ORF">B0X71_14195</name>
</gene>
<dbReference type="Proteomes" id="UP000188184">
    <property type="component" value="Chromosome"/>
</dbReference>
<protein>
    <recommendedName>
        <fullName evidence="2">Negative regulator of flagellin synthesis</fullName>
    </recommendedName>
</protein>
<keyword evidence="8" id="KW-0969">Cilium</keyword>
<keyword evidence="6" id="KW-0804">Transcription</keyword>
<dbReference type="RefSeq" id="WP_077590035.1">
    <property type="nucleotide sequence ID" value="NZ_CP019640.1"/>
</dbReference>
<keyword evidence="9" id="KW-1185">Reference proteome</keyword>
<keyword evidence="8" id="KW-0966">Cell projection</keyword>
<dbReference type="Pfam" id="PF04316">
    <property type="entry name" value="FlgM"/>
    <property type="match status" value="1"/>
</dbReference>
<sequence>MNIDKTNGSAFVQSYHKQTQVTPVAKSNPLQREDQLQISDKAKELFEKKDDIDAERQDKIQELKARIQSGEYEVSNEKLAGKFYDFWFDK</sequence>
<dbReference type="AlphaFoldDB" id="A0A1Q2L2M7"/>
<dbReference type="NCBIfam" id="TIGR03824">
    <property type="entry name" value="FlgM_jcvi"/>
    <property type="match status" value="1"/>
</dbReference>
<comment type="similarity">
    <text evidence="1">Belongs to the FlgM family.</text>
</comment>
<evidence type="ECO:0000256" key="1">
    <source>
        <dbReference type="ARBA" id="ARBA00005322"/>
    </source>
</evidence>
<evidence type="ECO:0000256" key="5">
    <source>
        <dbReference type="ARBA" id="ARBA00023015"/>
    </source>
</evidence>
<keyword evidence="4" id="KW-1005">Bacterial flagellum biogenesis</keyword>
<dbReference type="GO" id="GO:0045892">
    <property type="term" value="P:negative regulation of DNA-templated transcription"/>
    <property type="evidence" value="ECO:0007669"/>
    <property type="project" value="InterPro"/>
</dbReference>
<dbReference type="EMBL" id="CP019640">
    <property type="protein sequence ID" value="AQQ54142.1"/>
    <property type="molecule type" value="Genomic_DNA"/>
</dbReference>
<evidence type="ECO:0000313" key="9">
    <source>
        <dbReference type="Proteomes" id="UP000188184"/>
    </source>
</evidence>
<keyword evidence="5" id="KW-0805">Transcription regulation</keyword>
<reference evidence="8 9" key="1">
    <citation type="submission" date="2017-02" db="EMBL/GenBank/DDBJ databases">
        <title>The complete genomic sequence of a novel cold adapted crude oil-degrading bacterium Planococcus qaidamina Y42.</title>
        <authorList>
            <person name="Yang R."/>
        </authorList>
    </citation>
    <scope>NUCLEOTIDE SEQUENCE [LARGE SCALE GENOMIC DNA]</scope>
    <source>
        <strain evidence="8 9">Y42</strain>
    </source>
</reference>
<evidence type="ECO:0000313" key="8">
    <source>
        <dbReference type="EMBL" id="AQQ54142.1"/>
    </source>
</evidence>
<dbReference type="GO" id="GO:0044781">
    <property type="term" value="P:bacterial-type flagellum organization"/>
    <property type="evidence" value="ECO:0007669"/>
    <property type="project" value="UniProtKB-KW"/>
</dbReference>
<dbReference type="InterPro" id="IPR035890">
    <property type="entry name" value="Anti-sigma-28_factor_FlgM_sf"/>
</dbReference>
<dbReference type="SUPFAM" id="SSF101498">
    <property type="entry name" value="Anti-sigma factor FlgM"/>
    <property type="match status" value="1"/>
</dbReference>